<comment type="caution">
    <text evidence="1">The sequence shown here is derived from an EMBL/GenBank/DDBJ whole genome shotgun (WGS) entry which is preliminary data.</text>
</comment>
<feature type="non-terminal residue" evidence="1">
    <location>
        <position position="1"/>
    </location>
</feature>
<gene>
    <name evidence="1" type="ORF">MNOR_LOCUS37748</name>
</gene>
<keyword evidence="2" id="KW-1185">Reference proteome</keyword>
<dbReference type="Proteomes" id="UP001497623">
    <property type="component" value="Unassembled WGS sequence"/>
</dbReference>
<name>A0AAV2SKA6_MEGNR</name>
<dbReference type="Gene3D" id="3.80.10.10">
    <property type="entry name" value="Ribonuclease Inhibitor"/>
    <property type="match status" value="1"/>
</dbReference>
<protein>
    <recommendedName>
        <fullName evidence="3">LRRCT domain-containing protein</fullName>
    </recommendedName>
</protein>
<dbReference type="AlphaFoldDB" id="A0AAV2SKA6"/>
<dbReference type="SUPFAM" id="SSF52058">
    <property type="entry name" value="L domain-like"/>
    <property type="match status" value="1"/>
</dbReference>
<accession>A0AAV2SKA6</accession>
<dbReference type="EMBL" id="CAXKWB010079010">
    <property type="protein sequence ID" value="CAL4203145.1"/>
    <property type="molecule type" value="Genomic_DNA"/>
</dbReference>
<proteinExistence type="predicted"/>
<dbReference type="InterPro" id="IPR032675">
    <property type="entry name" value="LRR_dom_sf"/>
</dbReference>
<evidence type="ECO:0000313" key="1">
    <source>
        <dbReference type="EMBL" id="CAL4203145.1"/>
    </source>
</evidence>
<sequence length="108" mass="11506">GGLALEGNNWNCDCSLVWLGRWTRRWLRETLLIHTAKLKGAQQVHALAREAKCFIPRTGQHVSLLDLHSEDLGCHASALSDSGHAAPSPSAATLTATLILAVLSLGAS</sequence>
<organism evidence="1 2">
    <name type="scientific">Meganyctiphanes norvegica</name>
    <name type="common">Northern krill</name>
    <name type="synonym">Thysanopoda norvegica</name>
    <dbReference type="NCBI Taxonomy" id="48144"/>
    <lineage>
        <taxon>Eukaryota</taxon>
        <taxon>Metazoa</taxon>
        <taxon>Ecdysozoa</taxon>
        <taxon>Arthropoda</taxon>
        <taxon>Crustacea</taxon>
        <taxon>Multicrustacea</taxon>
        <taxon>Malacostraca</taxon>
        <taxon>Eumalacostraca</taxon>
        <taxon>Eucarida</taxon>
        <taxon>Euphausiacea</taxon>
        <taxon>Euphausiidae</taxon>
        <taxon>Meganyctiphanes</taxon>
    </lineage>
</organism>
<reference evidence="1 2" key="1">
    <citation type="submission" date="2024-05" db="EMBL/GenBank/DDBJ databases">
        <authorList>
            <person name="Wallberg A."/>
        </authorList>
    </citation>
    <scope>NUCLEOTIDE SEQUENCE [LARGE SCALE GENOMIC DNA]</scope>
</reference>
<evidence type="ECO:0000313" key="2">
    <source>
        <dbReference type="Proteomes" id="UP001497623"/>
    </source>
</evidence>
<evidence type="ECO:0008006" key="3">
    <source>
        <dbReference type="Google" id="ProtNLM"/>
    </source>
</evidence>